<gene>
    <name evidence="1" type="ORF">BFS16_03460</name>
</gene>
<evidence type="ECO:0000313" key="1">
    <source>
        <dbReference type="EMBL" id="PNP96105.1"/>
    </source>
</evidence>
<dbReference type="InterPro" id="IPR032286">
    <property type="entry name" value="DUF4837"/>
</dbReference>
<evidence type="ECO:0000313" key="2">
    <source>
        <dbReference type="Proteomes" id="UP000236634"/>
    </source>
</evidence>
<dbReference type="EMBL" id="NBAX01000002">
    <property type="protein sequence ID" value="PNP96105.1"/>
    <property type="molecule type" value="Genomic_DNA"/>
</dbReference>
<dbReference type="AlphaFoldDB" id="A0A2K0XNI9"/>
<proteinExistence type="predicted"/>
<comment type="caution">
    <text evidence="1">The sequence shown here is derived from an EMBL/GenBank/DDBJ whole genome shotgun (WGS) entry which is preliminary data.</text>
</comment>
<dbReference type="RefSeq" id="WP_103002773.1">
    <property type="nucleotide sequence ID" value="NZ_NBAX01000002.1"/>
</dbReference>
<reference evidence="1 2" key="1">
    <citation type="submission" date="2017-03" db="EMBL/GenBank/DDBJ databases">
        <authorList>
            <person name="Afonso C.L."/>
            <person name="Miller P.J."/>
            <person name="Scott M.A."/>
            <person name="Spackman E."/>
            <person name="Goraichik I."/>
            <person name="Dimitrov K.M."/>
            <person name="Suarez D.L."/>
            <person name="Swayne D.E."/>
        </authorList>
    </citation>
    <scope>NUCLEOTIDE SEQUENCE [LARGE SCALE GENOMIC DNA]</scope>
    <source>
        <strain evidence="1 2">DNF00076</strain>
    </source>
</reference>
<dbReference type="PROSITE" id="PS51257">
    <property type="entry name" value="PROKAR_LIPOPROTEIN"/>
    <property type="match status" value="1"/>
</dbReference>
<name>A0A2K0XNI9_9BACT</name>
<sequence>MRKEWIWHFSLLCLVMGGVTACRQQKTVLPASTQQPYEILVVGDIDSLLYHCLSVPMVGLPQVEPTFDVTCVKTGDFDAQQRLMRQIIVVRQHQGKGNKSAISHERNRYAQPQLVMDIDVNSKEELQRICENMGKEIRQVFIAHEYEQYILHLRQNHEVKTAQRVQRMFGYRLMLPADMQSYKVGKNFLWLSNNAVQGLQNICVYAIQGLKQPTLQQTDSALQANIKGETDEIFMQTVRTSMQNESFFFHQKRQNWQRGQWEMCGDMMGGPLVRKVVIDSTARQAVVFDAFVYAPEGKKRNRMRALETALLTIQKTNKNRKEEQQ</sequence>
<dbReference type="Proteomes" id="UP000236634">
    <property type="component" value="Unassembled WGS sequence"/>
</dbReference>
<dbReference type="Pfam" id="PF16125">
    <property type="entry name" value="DUF4837"/>
    <property type="match status" value="1"/>
</dbReference>
<protein>
    <recommendedName>
        <fullName evidence="3">DUF4837 domain-containing protein</fullName>
    </recommendedName>
</protein>
<accession>A0A2K0XNI9</accession>
<evidence type="ECO:0008006" key="3">
    <source>
        <dbReference type="Google" id="ProtNLM"/>
    </source>
</evidence>
<organism evidence="1 2">
    <name type="scientific">Hoylesella timonensis</name>
    <dbReference type="NCBI Taxonomy" id="386414"/>
    <lineage>
        <taxon>Bacteria</taxon>
        <taxon>Pseudomonadati</taxon>
        <taxon>Bacteroidota</taxon>
        <taxon>Bacteroidia</taxon>
        <taxon>Bacteroidales</taxon>
        <taxon>Prevotellaceae</taxon>
        <taxon>Hoylesella</taxon>
    </lineage>
</organism>